<dbReference type="PATRIC" id="fig|989403.3.peg.5059"/>
<reference evidence="2 3" key="1">
    <citation type="journal article" date="2016" name="Front. Microbiol.">
        <title>Comparative Genomic Analysis Reveals a Diverse Repertoire of Genes Involved in Prokaryote-Eukaryote Interactions within the Pseudovibrio Genus.</title>
        <authorList>
            <person name="Romano S."/>
            <person name="Fernandez-Guerra A."/>
            <person name="Reen F.J."/>
            <person name="Glockner F.O."/>
            <person name="Crowley S.P."/>
            <person name="O'Sullivan O."/>
            <person name="Cotter P.D."/>
            <person name="Adams C."/>
            <person name="Dobson A.D."/>
            <person name="O'Gara F."/>
        </authorList>
    </citation>
    <scope>NUCLEOTIDE SEQUENCE [LARGE SCALE GENOMIC DNA]</scope>
    <source>
        <strain evidence="2 3">Ad2</strain>
    </source>
</reference>
<dbReference type="EMBL" id="LMCB01000161">
    <property type="protein sequence ID" value="KZL04536.1"/>
    <property type="molecule type" value="Genomic_DNA"/>
</dbReference>
<keyword evidence="3" id="KW-1185">Reference proteome</keyword>
<evidence type="ECO:0000259" key="1">
    <source>
        <dbReference type="Pfam" id="PF22262"/>
    </source>
</evidence>
<organism evidence="2 3">
    <name type="scientific">Pseudovibrio axinellae</name>
    <dbReference type="NCBI Taxonomy" id="989403"/>
    <lineage>
        <taxon>Bacteria</taxon>
        <taxon>Pseudomonadati</taxon>
        <taxon>Pseudomonadota</taxon>
        <taxon>Alphaproteobacteria</taxon>
        <taxon>Hyphomicrobiales</taxon>
        <taxon>Stappiaceae</taxon>
        <taxon>Pseudovibrio</taxon>
    </lineage>
</organism>
<protein>
    <recommendedName>
        <fullName evidence="1">DUF6950 domain-containing protein</fullName>
    </recommendedName>
</protein>
<dbReference type="Proteomes" id="UP000076577">
    <property type="component" value="Unassembled WGS sequence"/>
</dbReference>
<dbReference type="STRING" id="989403.SAMN05421798_10489"/>
<dbReference type="RefSeq" id="WP_068011132.1">
    <property type="nucleotide sequence ID" value="NZ_FOFM01000004.1"/>
</dbReference>
<name>A0A165SVQ4_9HYPH</name>
<evidence type="ECO:0000313" key="2">
    <source>
        <dbReference type="EMBL" id="KZL04536.1"/>
    </source>
</evidence>
<dbReference type="OrthoDB" id="6586924at2"/>
<proteinExistence type="predicted"/>
<feature type="domain" description="DUF6950" evidence="1">
    <location>
        <begin position="3"/>
        <end position="115"/>
    </location>
</feature>
<sequence length="132" mass="14135">MKLEDFTALRGREPFLLGSADCCLVLADWAVACGHPDGAAHLRGTYQTNAEFIAIAEKRGGLVELVGECAGLAGIPETSKRVCGVIGVVGSTHNPLRQWGAIWNGGAWLVRMREGFIPTHAYCLKMWGPVNG</sequence>
<gene>
    <name evidence="2" type="ORF">PsAD2_04619</name>
</gene>
<dbReference type="InterPro" id="IPR053802">
    <property type="entry name" value="DUF6950"/>
</dbReference>
<dbReference type="AlphaFoldDB" id="A0A165SVQ4"/>
<dbReference type="Pfam" id="PF22262">
    <property type="entry name" value="DUF6950"/>
    <property type="match status" value="1"/>
</dbReference>
<evidence type="ECO:0000313" key="3">
    <source>
        <dbReference type="Proteomes" id="UP000076577"/>
    </source>
</evidence>
<accession>A0A165SVQ4</accession>
<comment type="caution">
    <text evidence="2">The sequence shown here is derived from an EMBL/GenBank/DDBJ whole genome shotgun (WGS) entry which is preliminary data.</text>
</comment>